<gene>
    <name evidence="3" type="ORF">A2774_04450</name>
</gene>
<reference evidence="3 4" key="1">
    <citation type="journal article" date="2016" name="Nat. Commun.">
        <title>Thousands of microbial genomes shed light on interconnected biogeochemical processes in an aquifer system.</title>
        <authorList>
            <person name="Anantharaman K."/>
            <person name="Brown C.T."/>
            <person name="Hug L.A."/>
            <person name="Sharon I."/>
            <person name="Castelle C.J."/>
            <person name="Probst A.J."/>
            <person name="Thomas B.C."/>
            <person name="Singh A."/>
            <person name="Wilkins M.J."/>
            <person name="Karaoz U."/>
            <person name="Brodie E.L."/>
            <person name="Williams K.H."/>
            <person name="Hubbard S.S."/>
            <person name="Banfield J.F."/>
        </authorList>
    </citation>
    <scope>NUCLEOTIDE SEQUENCE [LARGE SCALE GENOMIC DNA]</scope>
</reference>
<dbReference type="EMBL" id="MFZG01000036">
    <property type="protein sequence ID" value="OGK15512.1"/>
    <property type="molecule type" value="Genomic_DNA"/>
</dbReference>
<dbReference type="InterPro" id="IPR036415">
    <property type="entry name" value="Lamin_tail_dom_sf"/>
</dbReference>
<comment type="caution">
    <text evidence="3">The sequence shown here is derived from an EMBL/GenBank/DDBJ whole genome shotgun (WGS) entry which is preliminary data.</text>
</comment>
<feature type="region of interest" description="Disordered" evidence="1">
    <location>
        <begin position="184"/>
        <end position="223"/>
    </location>
</feature>
<evidence type="ECO:0000259" key="2">
    <source>
        <dbReference type="PROSITE" id="PS51841"/>
    </source>
</evidence>
<dbReference type="InterPro" id="IPR001322">
    <property type="entry name" value="Lamin_tail_dom"/>
</dbReference>
<accession>A0A1F7GA64</accession>
<dbReference type="SUPFAM" id="SSF74853">
    <property type="entry name" value="Lamin A/C globular tail domain"/>
    <property type="match status" value="1"/>
</dbReference>
<dbReference type="Gene3D" id="2.60.40.1260">
    <property type="entry name" value="Lamin Tail domain"/>
    <property type="match status" value="1"/>
</dbReference>
<evidence type="ECO:0000313" key="4">
    <source>
        <dbReference type="Proteomes" id="UP000177208"/>
    </source>
</evidence>
<protein>
    <recommendedName>
        <fullName evidence="2">LTD domain-containing protein</fullName>
    </recommendedName>
</protein>
<dbReference type="AlphaFoldDB" id="A0A1F7GA64"/>
<sequence length="249" mass="27491">MKLNYYFLLLILFIFAFLTYKFTYSYFSDSATLSNNILSASETFPTLTPTHTPTPQIANHIVISEVQIDGGVNEANDYDFIELYNPTSSPESLNGLRLVKRTKNSDSDTTIFTFTSSHRINPHSYFLWGHKSSGNNFADSIFADISSSDTLATDNSIALKNVSSGKIIDALSWDSSSLSYKETTEFSPDPGVNKSMERKALSGSTVDSMDLEGNDEFKGNGYDSGDNSTDFILRSLSQPQYSTSSAELP</sequence>
<feature type="domain" description="LTD" evidence="2">
    <location>
        <begin position="43"/>
        <end position="175"/>
    </location>
</feature>
<evidence type="ECO:0000256" key="1">
    <source>
        <dbReference type="SAM" id="MobiDB-lite"/>
    </source>
</evidence>
<dbReference type="PROSITE" id="PS51841">
    <property type="entry name" value="LTD"/>
    <property type="match status" value="1"/>
</dbReference>
<evidence type="ECO:0000313" key="3">
    <source>
        <dbReference type="EMBL" id="OGK15512.1"/>
    </source>
</evidence>
<name>A0A1F7GA64_9BACT</name>
<dbReference type="Proteomes" id="UP000177208">
    <property type="component" value="Unassembled WGS sequence"/>
</dbReference>
<organism evidence="3 4">
    <name type="scientific">Candidatus Roizmanbacteria bacterium RIFCSPHIGHO2_01_FULL_39_12c</name>
    <dbReference type="NCBI Taxonomy" id="1802031"/>
    <lineage>
        <taxon>Bacteria</taxon>
        <taxon>Candidatus Roizmaniibacteriota</taxon>
    </lineage>
</organism>
<dbReference type="Pfam" id="PF00932">
    <property type="entry name" value="LTD"/>
    <property type="match status" value="1"/>
</dbReference>
<proteinExistence type="predicted"/>